<gene>
    <name evidence="2" type="ORF">MNB_SM-6-1168</name>
</gene>
<dbReference type="InterPro" id="IPR003814">
    <property type="entry name" value="FmdEsu_dom"/>
</dbReference>
<dbReference type="Gene3D" id="3.30.1330.130">
    <property type="match status" value="1"/>
</dbReference>
<evidence type="ECO:0000313" key="2">
    <source>
        <dbReference type="EMBL" id="SFV58027.1"/>
    </source>
</evidence>
<sequence length="199" mass="21836">MNYPEFFDKVESIKLQDPIADILGAFEHGVYEISYLEVVKAAGHSCPTVAGAYLMADAALKALYPDERAVRGNIKVEFAESLEEGVAGVIGNVISHITGATDKSGFKGLGGKFARHSLMHFDADISSSARFTRINTQKSVDVFYDPSSVAADPAMMPLMQKTMQGAASKEEMQQFGALWQERVQRIFENADKVISHREL</sequence>
<dbReference type="AlphaFoldDB" id="A0A1W1BX28"/>
<dbReference type="SUPFAM" id="SSF143555">
    <property type="entry name" value="FwdE-like"/>
    <property type="match status" value="1"/>
</dbReference>
<feature type="domain" description="Formylmethanofuran dehydrogenase subunit E" evidence="1">
    <location>
        <begin position="43"/>
        <end position="192"/>
    </location>
</feature>
<proteinExistence type="predicted"/>
<reference evidence="2" key="1">
    <citation type="submission" date="2016-10" db="EMBL/GenBank/DDBJ databases">
        <authorList>
            <person name="de Groot N.N."/>
        </authorList>
    </citation>
    <scope>NUCLEOTIDE SEQUENCE</scope>
</reference>
<name>A0A1W1BX28_9ZZZZ</name>
<protein>
    <recommendedName>
        <fullName evidence="1">Formylmethanofuran dehydrogenase subunit E domain-containing protein</fullName>
    </recommendedName>
</protein>
<organism evidence="2">
    <name type="scientific">hydrothermal vent metagenome</name>
    <dbReference type="NCBI Taxonomy" id="652676"/>
    <lineage>
        <taxon>unclassified sequences</taxon>
        <taxon>metagenomes</taxon>
        <taxon>ecological metagenomes</taxon>
    </lineage>
</organism>
<evidence type="ECO:0000259" key="1">
    <source>
        <dbReference type="Pfam" id="PF02663"/>
    </source>
</evidence>
<accession>A0A1W1BX28</accession>
<dbReference type="EMBL" id="FPHK01000029">
    <property type="protein sequence ID" value="SFV58027.1"/>
    <property type="molecule type" value="Genomic_DNA"/>
</dbReference>
<dbReference type="Pfam" id="PF02663">
    <property type="entry name" value="FmdE"/>
    <property type="match status" value="1"/>
</dbReference>